<dbReference type="GO" id="GO:0000781">
    <property type="term" value="C:chromosome, telomeric region"/>
    <property type="evidence" value="ECO:0007669"/>
    <property type="project" value="UniProtKB-SubCell"/>
</dbReference>
<dbReference type="InterPro" id="IPR032710">
    <property type="entry name" value="NTF2-like_dom_sf"/>
</dbReference>
<evidence type="ECO:0000259" key="5">
    <source>
        <dbReference type="Pfam" id="PF10451"/>
    </source>
</evidence>
<accession>A0A9Q9DXN5</accession>
<keyword evidence="7" id="KW-1185">Reference proteome</keyword>
<dbReference type="VEuPathDB" id="FungiDB:yc1106_08970"/>
<evidence type="ECO:0000256" key="4">
    <source>
        <dbReference type="SAM" id="MobiDB-lite"/>
    </source>
</evidence>
<evidence type="ECO:0000256" key="1">
    <source>
        <dbReference type="ARBA" id="ARBA00004574"/>
    </source>
</evidence>
<dbReference type="InterPro" id="IPR012340">
    <property type="entry name" value="NA-bd_OB-fold"/>
</dbReference>
<comment type="subcellular location">
    <subcellularLocation>
        <location evidence="1">Chromosome</location>
        <location evidence="1">Telomere</location>
    </subcellularLocation>
</comment>
<feature type="compositionally biased region" description="Basic and acidic residues" evidence="4">
    <location>
        <begin position="353"/>
        <end position="378"/>
    </location>
</feature>
<feature type="region of interest" description="Disordered" evidence="4">
    <location>
        <begin position="353"/>
        <end position="386"/>
    </location>
</feature>
<feature type="domain" description="CST complex subunit Stn1 N-terminal" evidence="5">
    <location>
        <begin position="175"/>
        <end position="348"/>
    </location>
</feature>
<dbReference type="Pfam" id="PF10451">
    <property type="entry name" value="Stn1"/>
    <property type="match status" value="1"/>
</dbReference>
<keyword evidence="3" id="KW-0779">Telomere</keyword>
<dbReference type="OrthoDB" id="2400485at2759"/>
<dbReference type="EMBL" id="CP089280">
    <property type="protein sequence ID" value="USP81696.1"/>
    <property type="molecule type" value="Genomic_DNA"/>
</dbReference>
<protein>
    <recommendedName>
        <fullName evidence="5">CST complex subunit Stn1 N-terminal domain-containing protein</fullName>
    </recommendedName>
</protein>
<name>A0A9Q9DXN5_CURCL</name>
<proteinExistence type="predicted"/>
<dbReference type="SUPFAM" id="SSF50249">
    <property type="entry name" value="Nucleic acid-binding proteins"/>
    <property type="match status" value="1"/>
</dbReference>
<dbReference type="PANTHER" id="PTHR34213:SF2">
    <property type="entry name" value="NUCLEAR TRANSPORT FACTOR 2 (NTF2) FAMILY PROTEIN"/>
    <property type="match status" value="1"/>
</dbReference>
<dbReference type="SUPFAM" id="SSF54427">
    <property type="entry name" value="NTF2-like"/>
    <property type="match status" value="1"/>
</dbReference>
<evidence type="ECO:0000313" key="6">
    <source>
        <dbReference type="EMBL" id="USP81696.1"/>
    </source>
</evidence>
<keyword evidence="2" id="KW-0158">Chromosome</keyword>
<evidence type="ECO:0000256" key="3">
    <source>
        <dbReference type="ARBA" id="ARBA00022895"/>
    </source>
</evidence>
<dbReference type="Proteomes" id="UP001056012">
    <property type="component" value="Chromosome 7"/>
</dbReference>
<dbReference type="InterPro" id="IPR018856">
    <property type="entry name" value="Stn1_N"/>
</dbReference>
<dbReference type="Gene3D" id="2.40.50.140">
    <property type="entry name" value="Nucleic acid-binding proteins"/>
    <property type="match status" value="1"/>
</dbReference>
<evidence type="ECO:0000313" key="7">
    <source>
        <dbReference type="Proteomes" id="UP001056012"/>
    </source>
</evidence>
<gene>
    <name evidence="6" type="ORF">yc1106_08970</name>
</gene>
<reference evidence="6" key="1">
    <citation type="submission" date="2021-12" db="EMBL/GenBank/DDBJ databases">
        <title>Curvularia clavata genome.</title>
        <authorList>
            <person name="Cao Y."/>
        </authorList>
    </citation>
    <scope>NUCLEOTIDE SEQUENCE</scope>
    <source>
        <strain evidence="6">Yc1106</strain>
    </source>
</reference>
<dbReference type="PANTHER" id="PTHR34213">
    <property type="entry name" value="NUCLEAR TRANSPORT FACTOR 2 (NTF2) FAMILY PROTEIN"/>
    <property type="match status" value="1"/>
</dbReference>
<dbReference type="AlphaFoldDB" id="A0A9Q9DXN5"/>
<evidence type="ECO:0000256" key="2">
    <source>
        <dbReference type="ARBA" id="ARBA00022454"/>
    </source>
</evidence>
<dbReference type="Gene3D" id="3.10.450.50">
    <property type="match status" value="1"/>
</dbReference>
<sequence>MSTSASNINIETKDIKTAPGVTLDDSKKTIVGSVLDLFAGRPSLRKLSLWRDDATFADPLTIAQGRNKYAAQWYGLKAAFSEIERLEHQVKDAGNPILMDLKTRYVVKGIGKEQIIQSQVVIHLDGEGKIEKLEDKWNGKLPESAIANAFRHLNAVSVPLMIKVPKNDEEDAKMGQRIYFHLNHPIRYVRIVGVVVAIDDINLKYTVLTIDDGSGSNIEVKIVRLPPTENSPVDTSSKTAIGNVEIISHLGVFEVMVDKQPLDIGSVLKAKCTISEFRGVKQLELKRVSIVPTTDEEAQAWAETAAFNKKVLAKPWHISSSEHRKIKQDIKAEKKRALEYERRKAEYEVKKEEHRLAREAHHEQREKKLEARRRKEEAMLNDGALI</sequence>
<organism evidence="6 7">
    <name type="scientific">Curvularia clavata</name>
    <dbReference type="NCBI Taxonomy" id="95742"/>
    <lineage>
        <taxon>Eukaryota</taxon>
        <taxon>Fungi</taxon>
        <taxon>Dikarya</taxon>
        <taxon>Ascomycota</taxon>
        <taxon>Pezizomycotina</taxon>
        <taxon>Dothideomycetes</taxon>
        <taxon>Pleosporomycetidae</taxon>
        <taxon>Pleosporales</taxon>
        <taxon>Pleosporineae</taxon>
        <taxon>Pleosporaceae</taxon>
        <taxon>Curvularia</taxon>
    </lineage>
</organism>